<dbReference type="Pfam" id="PF14069">
    <property type="entry name" value="SpoVIF"/>
    <property type="match status" value="1"/>
</dbReference>
<reference evidence="2" key="1">
    <citation type="journal article" date="2019" name="Int. J. Syst. Evol. Microbiol.">
        <title>The Global Catalogue of Microorganisms (GCM) 10K type strain sequencing project: providing services to taxonomists for standard genome sequencing and annotation.</title>
        <authorList>
            <consortium name="The Broad Institute Genomics Platform"/>
            <consortium name="The Broad Institute Genome Sequencing Center for Infectious Disease"/>
            <person name="Wu L."/>
            <person name="Ma J."/>
        </authorList>
    </citation>
    <scope>NUCLEOTIDE SEQUENCE [LARGE SCALE GENOMIC DNA]</scope>
    <source>
        <strain evidence="2">CCUG 57263</strain>
    </source>
</reference>
<protein>
    <submittedName>
        <fullName evidence="1">Stage VI sporulation protein F</fullName>
    </submittedName>
</protein>
<accession>A0ABW3D5V0</accession>
<proteinExistence type="predicted"/>
<dbReference type="RefSeq" id="WP_150959805.1">
    <property type="nucleotide sequence ID" value="NZ_JBHTIU010000003.1"/>
</dbReference>
<evidence type="ECO:0000313" key="1">
    <source>
        <dbReference type="EMBL" id="MFD0867767.1"/>
    </source>
</evidence>
<dbReference type="Proteomes" id="UP001597120">
    <property type="component" value="Unassembled WGS sequence"/>
</dbReference>
<dbReference type="InterPro" id="IPR025942">
    <property type="entry name" value="SpoVIF"/>
</dbReference>
<name>A0ABW3D5V0_9BACL</name>
<keyword evidence="2" id="KW-1185">Reference proteome</keyword>
<organism evidence="1 2">
    <name type="scientific">Paenibacillus residui</name>
    <dbReference type="NCBI Taxonomy" id="629724"/>
    <lineage>
        <taxon>Bacteria</taxon>
        <taxon>Bacillati</taxon>
        <taxon>Bacillota</taxon>
        <taxon>Bacilli</taxon>
        <taxon>Bacillales</taxon>
        <taxon>Paenibacillaceae</taxon>
        <taxon>Paenibacillus</taxon>
    </lineage>
</organism>
<dbReference type="EMBL" id="JBHTIU010000003">
    <property type="protein sequence ID" value="MFD0867767.1"/>
    <property type="molecule type" value="Genomic_DNA"/>
</dbReference>
<comment type="caution">
    <text evidence="1">The sequence shown here is derived from an EMBL/GenBank/DDBJ whole genome shotgun (WGS) entry which is preliminary data.</text>
</comment>
<gene>
    <name evidence="1" type="ORF">ACFQ03_01215</name>
</gene>
<evidence type="ECO:0000313" key="2">
    <source>
        <dbReference type="Proteomes" id="UP001597120"/>
    </source>
</evidence>
<sequence>MSGKQNPKDILNVVKNKTGKSISERDIQKLASGVKPSTLQSEEQLRQLIRQVSSLVNVKVSESTMNDIIQAVKSSKVNPNSLEQLMKMISKK</sequence>